<dbReference type="InterPro" id="IPR036890">
    <property type="entry name" value="HATPase_C_sf"/>
</dbReference>
<dbReference type="Pfam" id="PF02518">
    <property type="entry name" value="HATPase_c"/>
    <property type="match status" value="1"/>
</dbReference>
<dbReference type="InterPro" id="IPR036097">
    <property type="entry name" value="HisK_dim/P_sf"/>
</dbReference>
<dbReference type="EC" id="2.7.13.3" evidence="2"/>
<dbReference type="Gene3D" id="3.30.565.10">
    <property type="entry name" value="Histidine kinase-like ATPase, C-terminal domain"/>
    <property type="match status" value="1"/>
</dbReference>
<evidence type="ECO:0000256" key="5">
    <source>
        <dbReference type="ARBA" id="ARBA00022777"/>
    </source>
</evidence>
<keyword evidence="10" id="KW-1185">Reference proteome</keyword>
<feature type="domain" description="PAC" evidence="8">
    <location>
        <begin position="319"/>
        <end position="370"/>
    </location>
</feature>
<dbReference type="InterPro" id="IPR000014">
    <property type="entry name" value="PAS"/>
</dbReference>
<comment type="catalytic activity">
    <reaction evidence="1">
        <text>ATP + protein L-histidine = ADP + protein N-phospho-L-histidine.</text>
        <dbReference type="EC" id="2.7.13.3"/>
    </reaction>
</comment>
<dbReference type="SUPFAM" id="SSF55785">
    <property type="entry name" value="PYP-like sensor domain (PAS domain)"/>
    <property type="match status" value="3"/>
</dbReference>
<dbReference type="SMART" id="SM00388">
    <property type="entry name" value="HisKA"/>
    <property type="match status" value="1"/>
</dbReference>
<gene>
    <name evidence="9" type="ORF">G8E10_17335</name>
</gene>
<dbReference type="SMART" id="SM00387">
    <property type="entry name" value="HATPase_c"/>
    <property type="match status" value="1"/>
</dbReference>
<proteinExistence type="predicted"/>
<comment type="caution">
    <text evidence="9">The sequence shown here is derived from an EMBL/GenBank/DDBJ whole genome shotgun (WGS) entry which is preliminary data.</text>
</comment>
<evidence type="ECO:0000259" key="8">
    <source>
        <dbReference type="PROSITE" id="PS50113"/>
    </source>
</evidence>
<evidence type="ECO:0000256" key="1">
    <source>
        <dbReference type="ARBA" id="ARBA00000085"/>
    </source>
</evidence>
<evidence type="ECO:0000313" key="10">
    <source>
        <dbReference type="Proteomes" id="UP001155840"/>
    </source>
</evidence>
<dbReference type="Pfam" id="PF00512">
    <property type="entry name" value="HisKA"/>
    <property type="match status" value="1"/>
</dbReference>
<dbReference type="InterPro" id="IPR005467">
    <property type="entry name" value="His_kinase_dom"/>
</dbReference>
<dbReference type="InterPro" id="IPR003661">
    <property type="entry name" value="HisK_dim/P_dom"/>
</dbReference>
<evidence type="ECO:0000256" key="3">
    <source>
        <dbReference type="ARBA" id="ARBA00022553"/>
    </source>
</evidence>
<evidence type="ECO:0000259" key="7">
    <source>
        <dbReference type="PROSITE" id="PS50112"/>
    </source>
</evidence>
<dbReference type="SUPFAM" id="SSF47384">
    <property type="entry name" value="Homodimeric domain of signal transducing histidine kinase"/>
    <property type="match status" value="1"/>
</dbReference>
<evidence type="ECO:0000256" key="2">
    <source>
        <dbReference type="ARBA" id="ARBA00012438"/>
    </source>
</evidence>
<dbReference type="Gene3D" id="1.10.287.130">
    <property type="match status" value="1"/>
</dbReference>
<dbReference type="PANTHER" id="PTHR43304">
    <property type="entry name" value="PHYTOCHROME-LIKE PROTEIN CPH1"/>
    <property type="match status" value="1"/>
</dbReference>
<dbReference type="PROSITE" id="PS50109">
    <property type="entry name" value="HIS_KIN"/>
    <property type="match status" value="1"/>
</dbReference>
<dbReference type="Proteomes" id="UP001155840">
    <property type="component" value="Unassembled WGS sequence"/>
</dbReference>
<dbReference type="SMART" id="SM00091">
    <property type="entry name" value="PAS"/>
    <property type="match status" value="3"/>
</dbReference>
<name>A0AA44CDH9_9HYPH</name>
<dbReference type="InterPro" id="IPR000700">
    <property type="entry name" value="PAS-assoc_C"/>
</dbReference>
<keyword evidence="4" id="KW-0808">Transferase</keyword>
<dbReference type="Pfam" id="PF08448">
    <property type="entry name" value="PAS_4"/>
    <property type="match status" value="1"/>
</dbReference>
<evidence type="ECO:0000313" key="9">
    <source>
        <dbReference type="EMBL" id="NHT77481.1"/>
    </source>
</evidence>
<dbReference type="NCBIfam" id="TIGR00229">
    <property type="entry name" value="sensory_box"/>
    <property type="match status" value="1"/>
</dbReference>
<organism evidence="9 10">
    <name type="scientific">Ferranicluibacter rubi</name>
    <dbReference type="NCBI Taxonomy" id="2715133"/>
    <lineage>
        <taxon>Bacteria</taxon>
        <taxon>Pseudomonadati</taxon>
        <taxon>Pseudomonadota</taxon>
        <taxon>Alphaproteobacteria</taxon>
        <taxon>Hyphomicrobiales</taxon>
        <taxon>Rhizobiaceae</taxon>
        <taxon>Ferranicluibacter</taxon>
    </lineage>
</organism>
<dbReference type="PRINTS" id="PR00344">
    <property type="entry name" value="BCTRLSENSOR"/>
</dbReference>
<keyword evidence="3" id="KW-0597">Phosphoprotein</keyword>
<reference evidence="9" key="1">
    <citation type="submission" date="2020-03" db="EMBL/GenBank/DDBJ databases">
        <title>Ferranicluibacter endophyticum gen. nov., sp. nov., a new genus isolated from Rubus ulmifolius Schott. stem.</title>
        <authorList>
            <person name="Roca-Couso R."/>
            <person name="Flores-Felix J.D."/>
            <person name="Igual J.M."/>
            <person name="Rivas R."/>
        </authorList>
    </citation>
    <scope>NUCLEOTIDE SEQUENCE</scope>
    <source>
        <strain evidence="9">CRRU44</strain>
    </source>
</reference>
<keyword evidence="5" id="KW-0418">Kinase</keyword>
<dbReference type="PROSITE" id="PS50112">
    <property type="entry name" value="PAS"/>
    <property type="match status" value="2"/>
</dbReference>
<dbReference type="CDD" id="cd00130">
    <property type="entry name" value="PAS"/>
    <property type="match status" value="1"/>
</dbReference>
<feature type="domain" description="PAS" evidence="7">
    <location>
        <begin position="248"/>
        <end position="303"/>
    </location>
</feature>
<dbReference type="Pfam" id="PF13188">
    <property type="entry name" value="PAS_8"/>
    <property type="match status" value="1"/>
</dbReference>
<dbReference type="SUPFAM" id="SSF55874">
    <property type="entry name" value="ATPase domain of HSP90 chaperone/DNA topoisomerase II/histidine kinase"/>
    <property type="match status" value="1"/>
</dbReference>
<dbReference type="InterPro" id="IPR003594">
    <property type="entry name" value="HATPase_dom"/>
</dbReference>
<dbReference type="InterPro" id="IPR035965">
    <property type="entry name" value="PAS-like_dom_sf"/>
</dbReference>
<dbReference type="GO" id="GO:0000155">
    <property type="term" value="F:phosphorelay sensor kinase activity"/>
    <property type="evidence" value="ECO:0007669"/>
    <property type="project" value="InterPro"/>
</dbReference>
<dbReference type="RefSeq" id="WP_167130067.1">
    <property type="nucleotide sequence ID" value="NZ_JAANCM010000009.1"/>
</dbReference>
<evidence type="ECO:0000256" key="4">
    <source>
        <dbReference type="ARBA" id="ARBA00022679"/>
    </source>
</evidence>
<dbReference type="CDD" id="cd00082">
    <property type="entry name" value="HisKA"/>
    <property type="match status" value="1"/>
</dbReference>
<dbReference type="InterPro" id="IPR052162">
    <property type="entry name" value="Sensor_kinase/Photoreceptor"/>
</dbReference>
<accession>A0AA44CDH9</accession>
<feature type="domain" description="PAS" evidence="7">
    <location>
        <begin position="5"/>
        <end position="63"/>
    </location>
</feature>
<evidence type="ECO:0000259" key="6">
    <source>
        <dbReference type="PROSITE" id="PS50109"/>
    </source>
</evidence>
<dbReference type="PANTHER" id="PTHR43304:SF1">
    <property type="entry name" value="PAC DOMAIN-CONTAINING PROTEIN"/>
    <property type="match status" value="1"/>
</dbReference>
<dbReference type="AlphaFoldDB" id="A0AA44CDH9"/>
<dbReference type="InterPro" id="IPR013656">
    <property type="entry name" value="PAS_4"/>
</dbReference>
<dbReference type="Pfam" id="PF12860">
    <property type="entry name" value="PAS_7"/>
    <property type="match status" value="1"/>
</dbReference>
<feature type="domain" description="Histidine kinase" evidence="6">
    <location>
        <begin position="388"/>
        <end position="602"/>
    </location>
</feature>
<protein>
    <recommendedName>
        <fullName evidence="2">histidine kinase</fullName>
        <ecNumber evidence="2">2.7.13.3</ecNumber>
    </recommendedName>
</protein>
<dbReference type="PROSITE" id="PS50113">
    <property type="entry name" value="PAC"/>
    <property type="match status" value="1"/>
</dbReference>
<dbReference type="InterPro" id="IPR004358">
    <property type="entry name" value="Sig_transdc_His_kin-like_C"/>
</dbReference>
<dbReference type="EMBL" id="JAANCM010000009">
    <property type="protein sequence ID" value="NHT77481.1"/>
    <property type="molecule type" value="Genomic_DNA"/>
</dbReference>
<sequence length="602" mass="66741">MPSLDRTTLEALYNDHPDAVIVTAPGGAILSANAAAASLFGFDARLMVGRPFSPLLDEAFPDSAGSAHDISVLYKRADGTRFTGMTRTIAVHDAGDVPRTSIRIIRAEHLRDATDDIPSIRTVDTALDVIAEGIAIYDEDERLILCNKAYRQLFGPVGERLQIGMSVADFALQLLSEEGMELGSAEAEAWIRRQVDLFRRADGMPEIFPYNNGRWLRAENTLTADGNTVAIRVDVTDLKQVEQELDRQRQDYATLVETIPDFITRISPDLVYTFVNQRFAACIGLSADAIIGRSCLDFVVEDDPLVDIFRGLTPEEPATAQEQCRVSANGVEIWMLWSNLAVFDGRRLVEYVTVGRDITEMKRQQMRIAEQRSELQRKNEALGQFTSSVSHDLKAPMRQISMFAEMIADDIATDKLEDVPVYATQLRSKSRRLMQLVDSLLDYARIADRIASPQRVGLRDVVEDALGNLQNDIAESGAQITVEALPDVIGDSELLKRLFQNVIGNAIKYRRTGVVPELTITGWRDGRIAQIAFPDNGVGIDPQHADRIFDIFQRLHRDESIFPGTGVGLSLARRIAESHGGTIVLDPEYRNGARFVVSLPAA</sequence>
<dbReference type="Gene3D" id="3.30.450.20">
    <property type="entry name" value="PAS domain"/>
    <property type="match status" value="3"/>
</dbReference>